<gene>
    <name evidence="4" type="ORF">BBOU_1004</name>
</gene>
<dbReference type="Proteomes" id="UP000029093">
    <property type="component" value="Unassembled WGS sequence"/>
</dbReference>
<evidence type="ECO:0000259" key="3">
    <source>
        <dbReference type="Pfam" id="PF00589"/>
    </source>
</evidence>
<evidence type="ECO:0000313" key="5">
    <source>
        <dbReference type="Proteomes" id="UP000029093"/>
    </source>
</evidence>
<evidence type="ECO:0000313" key="4">
    <source>
        <dbReference type="EMBL" id="KFI47033.1"/>
    </source>
</evidence>
<dbReference type="InterPro" id="IPR013762">
    <property type="entry name" value="Integrase-like_cat_sf"/>
</dbReference>
<evidence type="ECO:0000256" key="1">
    <source>
        <dbReference type="ARBA" id="ARBA00023172"/>
    </source>
</evidence>
<protein>
    <submittedName>
        <fullName evidence="4">Putative phage integrase family protein</fullName>
    </submittedName>
</protein>
<accession>A0A086ZKI3</accession>
<dbReference type="Pfam" id="PF00589">
    <property type="entry name" value="Phage_integrase"/>
    <property type="match status" value="1"/>
</dbReference>
<feature type="region of interest" description="Disordered" evidence="2">
    <location>
        <begin position="1"/>
        <end position="55"/>
    </location>
</feature>
<dbReference type="SUPFAM" id="SSF56349">
    <property type="entry name" value="DNA breaking-rejoining enzymes"/>
    <property type="match status" value="1"/>
</dbReference>
<dbReference type="GO" id="GO:0006310">
    <property type="term" value="P:DNA recombination"/>
    <property type="evidence" value="ECO:0007669"/>
    <property type="project" value="UniProtKB-KW"/>
</dbReference>
<dbReference type="EMBL" id="JGYQ01000015">
    <property type="protein sequence ID" value="KFI47033.1"/>
    <property type="molecule type" value="Genomic_DNA"/>
</dbReference>
<dbReference type="GO" id="GO:0003677">
    <property type="term" value="F:DNA binding"/>
    <property type="evidence" value="ECO:0007669"/>
    <property type="project" value="InterPro"/>
</dbReference>
<keyword evidence="5" id="KW-1185">Reference proteome</keyword>
<feature type="compositionally biased region" description="Polar residues" evidence="2">
    <location>
        <begin position="16"/>
        <end position="49"/>
    </location>
</feature>
<dbReference type="AlphaFoldDB" id="A0A086ZKI3"/>
<comment type="caution">
    <text evidence="4">The sequence shown here is derived from an EMBL/GenBank/DDBJ whole genome shotgun (WGS) entry which is preliminary data.</text>
</comment>
<reference evidence="4 5" key="1">
    <citation type="submission" date="2014-03" db="EMBL/GenBank/DDBJ databases">
        <title>Genomics of Bifidobacteria.</title>
        <authorList>
            <person name="Ventura M."/>
            <person name="Milani C."/>
            <person name="Lugli G.A."/>
        </authorList>
    </citation>
    <scope>NUCLEOTIDE SEQUENCE [LARGE SCALE GENOMIC DNA]</scope>
    <source>
        <strain evidence="4 5">LMG 10736</strain>
    </source>
</reference>
<dbReference type="Gene3D" id="1.10.443.10">
    <property type="entry name" value="Intergrase catalytic core"/>
    <property type="match status" value="1"/>
</dbReference>
<proteinExistence type="predicted"/>
<evidence type="ECO:0000256" key="2">
    <source>
        <dbReference type="SAM" id="MobiDB-lite"/>
    </source>
</evidence>
<keyword evidence="1" id="KW-0233">DNA recombination</keyword>
<feature type="domain" description="Tyr recombinase" evidence="3">
    <location>
        <begin position="28"/>
        <end position="94"/>
    </location>
</feature>
<dbReference type="GO" id="GO:0015074">
    <property type="term" value="P:DNA integration"/>
    <property type="evidence" value="ECO:0007669"/>
    <property type="project" value="InterPro"/>
</dbReference>
<organism evidence="4 5">
    <name type="scientific">Bifidobacterium boum</name>
    <dbReference type="NCBI Taxonomy" id="78343"/>
    <lineage>
        <taxon>Bacteria</taxon>
        <taxon>Bacillati</taxon>
        <taxon>Actinomycetota</taxon>
        <taxon>Actinomycetes</taxon>
        <taxon>Bifidobacteriales</taxon>
        <taxon>Bifidobacteriaceae</taxon>
        <taxon>Bifidobacterium</taxon>
    </lineage>
</organism>
<dbReference type="InterPro" id="IPR002104">
    <property type="entry name" value="Integrase_catalytic"/>
</dbReference>
<dbReference type="InterPro" id="IPR011010">
    <property type="entry name" value="DNA_brk_join_enz"/>
</dbReference>
<sequence length="114" mass="12501">MAKAMRTGSYRYPNACSRSSPPCRTVTSSQDASTGTSTLIPSTGTSNEPQEPPPHAIRRRFATDLWHATGDAVKVQGMLGHESLATMQAYIYSTQDDLKQAVDQLVIYRQHCQA</sequence>
<name>A0A086ZKI3_9BIFI</name>